<proteinExistence type="predicted"/>
<dbReference type="Proteomes" id="UP000192596">
    <property type="component" value="Unassembled WGS sequence"/>
</dbReference>
<dbReference type="InParanoid" id="A0A1V8T5W5"/>
<gene>
    <name evidence="10" type="ORF">B0A48_08506</name>
</gene>
<feature type="transmembrane region" description="Helical" evidence="9">
    <location>
        <begin position="108"/>
        <end position="137"/>
    </location>
</feature>
<keyword evidence="6 9" id="KW-1133">Transmembrane helix</keyword>
<keyword evidence="5" id="KW-0256">Endoplasmic reticulum</keyword>
<keyword evidence="3" id="KW-0337">GPI-anchor biosynthesis</keyword>
<comment type="pathway">
    <text evidence="2">Glycolipid biosynthesis; glycosylphosphatidylinositol-anchor biosynthesis.</text>
</comment>
<evidence type="ECO:0000256" key="5">
    <source>
        <dbReference type="ARBA" id="ARBA00022824"/>
    </source>
</evidence>
<feature type="transmembrane region" description="Helical" evidence="9">
    <location>
        <begin position="60"/>
        <end position="82"/>
    </location>
</feature>
<accession>A0A1V8T5W5</accession>
<protein>
    <recommendedName>
        <fullName evidence="12">Glycosylphosphatidylinositol anchor biosynthesis protein 11</fullName>
    </recommendedName>
</protein>
<dbReference type="Pfam" id="PF06699">
    <property type="entry name" value="PIG-F"/>
    <property type="match status" value="1"/>
</dbReference>
<evidence type="ECO:0000256" key="3">
    <source>
        <dbReference type="ARBA" id="ARBA00022502"/>
    </source>
</evidence>
<keyword evidence="7 9" id="KW-0472">Membrane</keyword>
<organism evidence="10 11">
    <name type="scientific">Cryoendolithus antarcticus</name>
    <dbReference type="NCBI Taxonomy" id="1507870"/>
    <lineage>
        <taxon>Eukaryota</taxon>
        <taxon>Fungi</taxon>
        <taxon>Dikarya</taxon>
        <taxon>Ascomycota</taxon>
        <taxon>Pezizomycotina</taxon>
        <taxon>Dothideomycetes</taxon>
        <taxon>Dothideomycetidae</taxon>
        <taxon>Cladosporiales</taxon>
        <taxon>Cladosporiaceae</taxon>
        <taxon>Cryoendolithus</taxon>
    </lineage>
</organism>
<sequence length="247" mass="26474">MSTPGILPIPSSKSAPDPPVTSKPVSILDNDIARLASNIHPILLLSIPLLSFPRLVDDPISALIGLASTTAVIQLLYCLICLPSTGQAPPPPLKPGQKRKSVKLAQDLGARLVPALLSLLLSLFLSTPLLYITLILFGGPLMTHLPHTALLALHLALLITPQLYYVHGLDALTWRRIVSLQLPVDEVVGMSMGACVGAWLGAIPIPLDWDREWQKWPVTVVSGAYVGAVVGKLVGGHLMRGWKIKMS</sequence>
<dbReference type="AlphaFoldDB" id="A0A1V8T5W5"/>
<dbReference type="UniPathway" id="UPA00196"/>
<evidence type="ECO:0000313" key="10">
    <source>
        <dbReference type="EMBL" id="OQO06719.1"/>
    </source>
</evidence>
<dbReference type="STRING" id="1507870.A0A1V8T5W5"/>
<evidence type="ECO:0000256" key="1">
    <source>
        <dbReference type="ARBA" id="ARBA00004477"/>
    </source>
</evidence>
<dbReference type="OrthoDB" id="17366at2759"/>
<evidence type="ECO:0000256" key="8">
    <source>
        <dbReference type="SAM" id="MobiDB-lite"/>
    </source>
</evidence>
<dbReference type="EMBL" id="NAJO01000016">
    <property type="protein sequence ID" value="OQO06719.1"/>
    <property type="molecule type" value="Genomic_DNA"/>
</dbReference>
<evidence type="ECO:0008006" key="12">
    <source>
        <dbReference type="Google" id="ProtNLM"/>
    </source>
</evidence>
<reference evidence="11" key="1">
    <citation type="submission" date="2017-03" db="EMBL/GenBank/DDBJ databases">
        <title>Genomes of endolithic fungi from Antarctica.</title>
        <authorList>
            <person name="Coleine C."/>
            <person name="Masonjones S."/>
            <person name="Stajich J.E."/>
        </authorList>
    </citation>
    <scope>NUCLEOTIDE SEQUENCE [LARGE SCALE GENOMIC DNA]</scope>
    <source>
        <strain evidence="11">CCFEE 5527</strain>
    </source>
</reference>
<feature type="transmembrane region" description="Helical" evidence="9">
    <location>
        <begin position="219"/>
        <end position="239"/>
    </location>
</feature>
<evidence type="ECO:0000256" key="4">
    <source>
        <dbReference type="ARBA" id="ARBA00022692"/>
    </source>
</evidence>
<comment type="caution">
    <text evidence="10">The sequence shown here is derived from an EMBL/GenBank/DDBJ whole genome shotgun (WGS) entry which is preliminary data.</text>
</comment>
<evidence type="ECO:0000256" key="7">
    <source>
        <dbReference type="ARBA" id="ARBA00023136"/>
    </source>
</evidence>
<evidence type="ECO:0000256" key="9">
    <source>
        <dbReference type="SAM" id="Phobius"/>
    </source>
</evidence>
<feature type="region of interest" description="Disordered" evidence="8">
    <location>
        <begin position="1"/>
        <end position="22"/>
    </location>
</feature>
<dbReference type="InterPro" id="IPR009580">
    <property type="entry name" value="GPI_biosynthesis_protein_Pig-F"/>
</dbReference>
<feature type="transmembrane region" description="Helical" evidence="9">
    <location>
        <begin position="149"/>
        <end position="166"/>
    </location>
</feature>
<evidence type="ECO:0000256" key="6">
    <source>
        <dbReference type="ARBA" id="ARBA00022989"/>
    </source>
</evidence>
<evidence type="ECO:0000256" key="2">
    <source>
        <dbReference type="ARBA" id="ARBA00004687"/>
    </source>
</evidence>
<comment type="subcellular location">
    <subcellularLocation>
        <location evidence="1">Endoplasmic reticulum membrane</location>
        <topology evidence="1">Multi-pass membrane protein</topology>
    </subcellularLocation>
</comment>
<keyword evidence="4 9" id="KW-0812">Transmembrane</keyword>
<evidence type="ECO:0000313" key="11">
    <source>
        <dbReference type="Proteomes" id="UP000192596"/>
    </source>
</evidence>
<name>A0A1V8T5W5_9PEZI</name>
<keyword evidence="11" id="KW-1185">Reference proteome</keyword>
<dbReference type="GO" id="GO:0006506">
    <property type="term" value="P:GPI anchor biosynthetic process"/>
    <property type="evidence" value="ECO:0007669"/>
    <property type="project" value="UniProtKB-UniPathway"/>
</dbReference>
<dbReference type="GO" id="GO:0005789">
    <property type="term" value="C:endoplasmic reticulum membrane"/>
    <property type="evidence" value="ECO:0007669"/>
    <property type="project" value="UniProtKB-SubCell"/>
</dbReference>
<feature type="transmembrane region" description="Helical" evidence="9">
    <location>
        <begin position="187"/>
        <end position="207"/>
    </location>
</feature>